<evidence type="ECO:0008006" key="3">
    <source>
        <dbReference type="Google" id="ProtNLM"/>
    </source>
</evidence>
<organism evidence="1 2">
    <name type="scientific">Cuscuta europaea</name>
    <name type="common">European dodder</name>
    <dbReference type="NCBI Taxonomy" id="41803"/>
    <lineage>
        <taxon>Eukaryota</taxon>
        <taxon>Viridiplantae</taxon>
        <taxon>Streptophyta</taxon>
        <taxon>Embryophyta</taxon>
        <taxon>Tracheophyta</taxon>
        <taxon>Spermatophyta</taxon>
        <taxon>Magnoliopsida</taxon>
        <taxon>eudicotyledons</taxon>
        <taxon>Gunneridae</taxon>
        <taxon>Pentapetalae</taxon>
        <taxon>asterids</taxon>
        <taxon>lamiids</taxon>
        <taxon>Solanales</taxon>
        <taxon>Convolvulaceae</taxon>
        <taxon>Cuscuteae</taxon>
        <taxon>Cuscuta</taxon>
        <taxon>Cuscuta subgen. Cuscuta</taxon>
    </lineage>
</organism>
<sequence length="203" mass="23474">MDAIRPFHVRELQLLYDCLFLPKNSEAPLIDKEALEISPRLTKYWIPECDESFKPKLDMVFKTLKDGIEFYKQYAACCGFDSRIGSQTKDRRPRTDTIVWKYVVCNRAGFKNIAKVNPPETSHVMPFSVVSDEHTECSNDDAEAHVFPEHPESSHAIPDTEKKNRGVTVYQTVLAVKHIRLLRYLKSATIILCRLLMPDRFLK</sequence>
<dbReference type="EMBL" id="CAMAPE010000038">
    <property type="protein sequence ID" value="CAH9101379.1"/>
    <property type="molecule type" value="Genomic_DNA"/>
</dbReference>
<accession>A0A9P1EF88</accession>
<protein>
    <recommendedName>
        <fullName evidence="3">FAR1 domain-containing protein</fullName>
    </recommendedName>
</protein>
<comment type="caution">
    <text evidence="1">The sequence shown here is derived from an EMBL/GenBank/DDBJ whole genome shotgun (WGS) entry which is preliminary data.</text>
</comment>
<evidence type="ECO:0000313" key="2">
    <source>
        <dbReference type="Proteomes" id="UP001152484"/>
    </source>
</evidence>
<dbReference type="OrthoDB" id="1487673at2759"/>
<evidence type="ECO:0000313" key="1">
    <source>
        <dbReference type="EMBL" id="CAH9101379.1"/>
    </source>
</evidence>
<proteinExistence type="predicted"/>
<keyword evidence="2" id="KW-1185">Reference proteome</keyword>
<dbReference type="PANTHER" id="PTHR46328">
    <property type="entry name" value="FAR-RED IMPAIRED RESPONSIVE (FAR1) FAMILY PROTEIN-RELATED"/>
    <property type="match status" value="1"/>
</dbReference>
<gene>
    <name evidence="1" type="ORF">CEURO_LOCUS15348</name>
</gene>
<dbReference type="Proteomes" id="UP001152484">
    <property type="component" value="Unassembled WGS sequence"/>
</dbReference>
<name>A0A9P1EF88_CUSEU</name>
<reference evidence="1" key="1">
    <citation type="submission" date="2022-07" db="EMBL/GenBank/DDBJ databases">
        <authorList>
            <person name="Macas J."/>
            <person name="Novak P."/>
            <person name="Neumann P."/>
        </authorList>
    </citation>
    <scope>NUCLEOTIDE SEQUENCE</scope>
</reference>
<dbReference type="AlphaFoldDB" id="A0A9P1EF88"/>
<dbReference type="PANTHER" id="PTHR46328:SF27">
    <property type="entry name" value="OS12G0287500 PROTEIN"/>
    <property type="match status" value="1"/>
</dbReference>